<reference evidence="1 2" key="1">
    <citation type="submission" date="2019-12" db="EMBL/GenBank/DDBJ databases">
        <title>Genomic-based taxomic classification of the family Erythrobacteraceae.</title>
        <authorList>
            <person name="Xu L."/>
        </authorList>
    </citation>
    <scope>NUCLEOTIDE SEQUENCE [LARGE SCALE GENOMIC DNA]</scope>
    <source>
        <strain evidence="1 2">DSM 17792</strain>
    </source>
</reference>
<organism evidence="1 2">
    <name type="scientific">Qipengyuania vulgaris</name>
    <dbReference type="NCBI Taxonomy" id="291985"/>
    <lineage>
        <taxon>Bacteria</taxon>
        <taxon>Pseudomonadati</taxon>
        <taxon>Pseudomonadota</taxon>
        <taxon>Alphaproteobacteria</taxon>
        <taxon>Sphingomonadales</taxon>
        <taxon>Erythrobacteraceae</taxon>
        <taxon>Qipengyuania</taxon>
    </lineage>
</organism>
<accession>A0A844XLL0</accession>
<evidence type="ECO:0000313" key="1">
    <source>
        <dbReference type="EMBL" id="MXO47075.1"/>
    </source>
</evidence>
<protein>
    <submittedName>
        <fullName evidence="1">Uncharacterized protein</fullName>
    </submittedName>
</protein>
<keyword evidence="2" id="KW-1185">Reference proteome</keyword>
<comment type="caution">
    <text evidence="1">The sequence shown here is derived from an EMBL/GenBank/DDBJ whole genome shotgun (WGS) entry which is preliminary data.</text>
</comment>
<dbReference type="AlphaFoldDB" id="A0A844XLL0"/>
<sequence length="254" mass="27499">MLSLLVVALAPPQSSDVMLSRNEAEAMSSDQLEDLLLAEFPHDDIIGVELPDTGPGPHGEIGDPSLSHISFQERGSAGNGRLCKARRIVTTFDVPDGETGKPLSGRSADDPMRLFRVYGLPQTAVLDEVATDAACASLPIERYASLSPSPEHERRLRQFLELTDAFDEGRQRSVNIACGDWSKGAEEKPCDADEALAKIDWAGMLSVRAIDWPHGVSATRITFSQSDGPLIHAYLSEPDTISAAKITYAWPAPF</sequence>
<dbReference type="RefSeq" id="WP_160726674.1">
    <property type="nucleotide sequence ID" value="NZ_WTYC01000001.1"/>
</dbReference>
<proteinExistence type="predicted"/>
<dbReference type="Proteomes" id="UP000448199">
    <property type="component" value="Unassembled WGS sequence"/>
</dbReference>
<gene>
    <name evidence="1" type="ORF">GRI69_02210</name>
</gene>
<evidence type="ECO:0000313" key="2">
    <source>
        <dbReference type="Proteomes" id="UP000448199"/>
    </source>
</evidence>
<dbReference type="OrthoDB" id="7605067at2"/>
<dbReference type="EMBL" id="WTYC01000001">
    <property type="protein sequence ID" value="MXO47075.1"/>
    <property type="molecule type" value="Genomic_DNA"/>
</dbReference>
<name>A0A844XLL0_9SPHN</name>